<dbReference type="EMBL" id="JEMC01000920">
    <property type="protein sequence ID" value="KYG01099.1"/>
    <property type="molecule type" value="Genomic_DNA"/>
</dbReference>
<dbReference type="PANTHER" id="PTHR42839">
    <property type="entry name" value="ISOCHORISMATE SYNTHASE ENTC"/>
    <property type="match status" value="1"/>
</dbReference>
<evidence type="ECO:0000256" key="5">
    <source>
        <dbReference type="ARBA" id="ARBA00041564"/>
    </source>
</evidence>
<dbReference type="InterPro" id="IPR005801">
    <property type="entry name" value="ADC_synthase"/>
</dbReference>
<dbReference type="InterPro" id="IPR004561">
    <property type="entry name" value="IsoChor_synthase"/>
</dbReference>
<keyword evidence="4" id="KW-0413">Isomerase</keyword>
<feature type="domain" description="Chorismate-utilising enzyme C-terminal" evidence="6">
    <location>
        <begin position="132"/>
        <end position="401"/>
    </location>
</feature>
<protein>
    <recommendedName>
        <fullName evidence="3">isochorismate synthase</fullName>
        <ecNumber evidence="3">5.4.4.2</ecNumber>
    </recommendedName>
    <alternativeName>
        <fullName evidence="5">Isochorismate mutase</fullName>
    </alternativeName>
</protein>
<comment type="caution">
    <text evidence="7">The sequence shown here is derived from an EMBL/GenBank/DDBJ whole genome shotgun (WGS) entry which is preliminary data.</text>
</comment>
<dbReference type="Pfam" id="PF00425">
    <property type="entry name" value="Chorismate_bind"/>
    <property type="match status" value="1"/>
</dbReference>
<evidence type="ECO:0000259" key="6">
    <source>
        <dbReference type="Pfam" id="PF00425"/>
    </source>
</evidence>
<dbReference type="EC" id="5.4.4.2" evidence="3"/>
<name>A0A150T8V9_SORCE</name>
<proteinExistence type="inferred from homology"/>
<evidence type="ECO:0000256" key="1">
    <source>
        <dbReference type="ARBA" id="ARBA00000799"/>
    </source>
</evidence>
<dbReference type="GO" id="GO:0008909">
    <property type="term" value="F:isochorismate synthase activity"/>
    <property type="evidence" value="ECO:0007669"/>
    <property type="project" value="UniProtKB-EC"/>
</dbReference>
<organism evidence="7 8">
    <name type="scientific">Sorangium cellulosum</name>
    <name type="common">Polyangium cellulosum</name>
    <dbReference type="NCBI Taxonomy" id="56"/>
    <lineage>
        <taxon>Bacteria</taxon>
        <taxon>Pseudomonadati</taxon>
        <taxon>Myxococcota</taxon>
        <taxon>Polyangia</taxon>
        <taxon>Polyangiales</taxon>
        <taxon>Polyangiaceae</taxon>
        <taxon>Sorangium</taxon>
    </lineage>
</organism>
<dbReference type="Proteomes" id="UP000075515">
    <property type="component" value="Unassembled WGS sequence"/>
</dbReference>
<dbReference type="NCBIfam" id="TIGR00543">
    <property type="entry name" value="isochor_syn"/>
    <property type="match status" value="1"/>
</dbReference>
<comment type="catalytic activity">
    <reaction evidence="1">
        <text>chorismate = isochorismate</text>
        <dbReference type="Rhea" id="RHEA:18985"/>
        <dbReference type="ChEBI" id="CHEBI:29748"/>
        <dbReference type="ChEBI" id="CHEBI:29780"/>
        <dbReference type="EC" id="5.4.4.2"/>
    </reaction>
</comment>
<evidence type="ECO:0000256" key="3">
    <source>
        <dbReference type="ARBA" id="ARBA00012824"/>
    </source>
</evidence>
<dbReference type="PANTHER" id="PTHR42839:SF2">
    <property type="entry name" value="ISOCHORISMATE SYNTHASE ENTC"/>
    <property type="match status" value="1"/>
</dbReference>
<accession>A0A150T8V9</accession>
<comment type="similarity">
    <text evidence="2">Belongs to the isochorismate synthase family.</text>
</comment>
<dbReference type="Gene3D" id="3.60.120.10">
    <property type="entry name" value="Anthranilate synthase"/>
    <property type="match status" value="1"/>
</dbReference>
<dbReference type="InterPro" id="IPR015890">
    <property type="entry name" value="Chorismate_C"/>
</dbReference>
<evidence type="ECO:0000313" key="7">
    <source>
        <dbReference type="EMBL" id="KYG01099.1"/>
    </source>
</evidence>
<evidence type="ECO:0000313" key="8">
    <source>
        <dbReference type="Proteomes" id="UP000075515"/>
    </source>
</evidence>
<evidence type="ECO:0000256" key="4">
    <source>
        <dbReference type="ARBA" id="ARBA00023235"/>
    </source>
</evidence>
<dbReference type="SUPFAM" id="SSF56322">
    <property type="entry name" value="ADC synthase"/>
    <property type="match status" value="1"/>
</dbReference>
<sequence length="418" mass="44692">MNSFSMPAAVAHPLSNAGQILKQYTPESAFFFASPTRTLLAQGVHDMILETIGTDRGERLSDRITRVLAAQGRAGHGVPMAVGAVPFNSTSPAHLIVPKTIQSAGPLSAAADALRPQPQASLQTLRKVPEPRDYVRGVELAVGLMRNEALSKVVLSRMLEMTLREAVDLRAVLQRLSQQNRSGYTFAANLSDPMAGLSGSERGPSSRPRTLIGASPELLLSRSGLRVVANPLAGSAIRSPDPDEDRRRAIALLASEKDRHEHAIVVDAVAAALRPFCRHLSVPEEPSLTQTANLWHLSSRLTGELRDLSISSMRLAAALHPTPAVCGYPTERARAAIEALEPFDRGFFTGLVGWCDAAGDGEWAVVIRCADVAGRALRLYAGAGIVVGSEGQREFDETSAKLRTMLNALGLDQAPEIG</sequence>
<evidence type="ECO:0000256" key="2">
    <source>
        <dbReference type="ARBA" id="ARBA00005297"/>
    </source>
</evidence>
<dbReference type="NCBIfam" id="NF005380">
    <property type="entry name" value="PRK06923.1"/>
    <property type="match status" value="1"/>
</dbReference>
<dbReference type="GO" id="GO:0009697">
    <property type="term" value="P:salicylic acid biosynthetic process"/>
    <property type="evidence" value="ECO:0007669"/>
    <property type="project" value="TreeGrafter"/>
</dbReference>
<dbReference type="AlphaFoldDB" id="A0A150T8V9"/>
<gene>
    <name evidence="7" type="ORF">BE18_11095</name>
</gene>
<reference evidence="7 8" key="1">
    <citation type="submission" date="2014-02" db="EMBL/GenBank/DDBJ databases">
        <title>The small core and large imbalanced accessory genome model reveals a collaborative survival strategy of Sorangium cellulosum strains in nature.</title>
        <authorList>
            <person name="Han K."/>
            <person name="Peng R."/>
            <person name="Blom J."/>
            <person name="Li Y.-Z."/>
        </authorList>
    </citation>
    <scope>NUCLEOTIDE SEQUENCE [LARGE SCALE GENOMIC DNA]</scope>
    <source>
        <strain evidence="7 8">So0149</strain>
    </source>
</reference>